<keyword evidence="2" id="KW-0472">Membrane</keyword>
<keyword evidence="4" id="KW-1185">Reference proteome</keyword>
<comment type="caution">
    <text evidence="3">The sequence shown here is derived from an EMBL/GenBank/DDBJ whole genome shotgun (WGS) entry which is preliminary data.</text>
</comment>
<dbReference type="RefSeq" id="WP_133804420.1">
    <property type="nucleotide sequence ID" value="NZ_SNWQ01000022.1"/>
</dbReference>
<name>A0A4R6JHT1_9ACTN</name>
<organism evidence="3 4">
    <name type="scientific">Kribbella caucasensis</name>
    <dbReference type="NCBI Taxonomy" id="2512215"/>
    <lineage>
        <taxon>Bacteria</taxon>
        <taxon>Bacillati</taxon>
        <taxon>Actinomycetota</taxon>
        <taxon>Actinomycetes</taxon>
        <taxon>Propionibacteriales</taxon>
        <taxon>Kribbellaceae</taxon>
        <taxon>Kribbella</taxon>
    </lineage>
</organism>
<dbReference type="EMBL" id="SNWQ01000022">
    <property type="protein sequence ID" value="TDO35660.1"/>
    <property type="molecule type" value="Genomic_DNA"/>
</dbReference>
<evidence type="ECO:0000256" key="2">
    <source>
        <dbReference type="SAM" id="Phobius"/>
    </source>
</evidence>
<dbReference type="Proteomes" id="UP000295388">
    <property type="component" value="Unassembled WGS sequence"/>
</dbReference>
<proteinExistence type="predicted"/>
<evidence type="ECO:0000256" key="1">
    <source>
        <dbReference type="SAM" id="MobiDB-lite"/>
    </source>
</evidence>
<dbReference type="AlphaFoldDB" id="A0A4R6JHT1"/>
<evidence type="ECO:0000313" key="3">
    <source>
        <dbReference type="EMBL" id="TDO35660.1"/>
    </source>
</evidence>
<feature type="region of interest" description="Disordered" evidence="1">
    <location>
        <begin position="175"/>
        <end position="196"/>
    </location>
</feature>
<reference evidence="3 4" key="1">
    <citation type="submission" date="2019-03" db="EMBL/GenBank/DDBJ databases">
        <title>Genomic Encyclopedia of Type Strains, Phase III (KMG-III): the genomes of soil and plant-associated and newly described type strains.</title>
        <authorList>
            <person name="Whitman W."/>
        </authorList>
    </citation>
    <scope>NUCLEOTIDE SEQUENCE [LARGE SCALE GENOMIC DNA]</scope>
    <source>
        <strain evidence="3 4">VKM Ac-2527</strain>
    </source>
</reference>
<accession>A0A4R6JHT1</accession>
<gene>
    <name evidence="3" type="ORF">EV643_12271</name>
</gene>
<protein>
    <submittedName>
        <fullName evidence="3">Uncharacterized protein</fullName>
    </submittedName>
</protein>
<keyword evidence="2" id="KW-0812">Transmembrane</keyword>
<dbReference type="OrthoDB" id="5178481at2"/>
<keyword evidence="2" id="KW-1133">Transmembrane helix</keyword>
<sequence>MKPTDEVDDLLAQAGARWRAGQPPAPEPDLQRITGPRKPKWREPKRWVPVLAAASVAAIATAALIVLPGNGDHETVAPSNETPPREHPMQVRAGDKVQVTGQVVAAPGAPVYYCIPVPTVGLPEGKPRPPACLPGQQIEVTGVDVARLTGLETILGVKTGRAHLVGIWSGGKISVEQQSPPPRGPGAPEKVPCSPPAGGWKPAYAADSITPAVDAFIKARPGELQAPWISWPEGSPTDATPGAPPNKPSVLMIGVAHGDLDQIRTAIDPLVAGNLCVTKVRFSQTEINQLRAAVAALPLDDLDLDILGVGTRIGDTPVTISLRIVDEKVVDAFRSIGLDKLDFNPVIKPAN</sequence>
<feature type="transmembrane region" description="Helical" evidence="2">
    <location>
        <begin position="47"/>
        <end position="67"/>
    </location>
</feature>
<evidence type="ECO:0000313" key="4">
    <source>
        <dbReference type="Proteomes" id="UP000295388"/>
    </source>
</evidence>
<feature type="region of interest" description="Disordered" evidence="1">
    <location>
        <begin position="1"/>
        <end position="43"/>
    </location>
</feature>
<feature type="region of interest" description="Disordered" evidence="1">
    <location>
        <begin position="70"/>
        <end position="90"/>
    </location>
</feature>